<name>A0A8R2D8X2_ACYPI</name>
<accession>A0A8R2D8X2</accession>
<evidence type="ECO:0000256" key="7">
    <source>
        <dbReference type="ARBA" id="ARBA00023180"/>
    </source>
</evidence>
<evidence type="ECO:0000256" key="3">
    <source>
        <dbReference type="ARBA" id="ARBA00022692"/>
    </source>
</evidence>
<comment type="subcellular location">
    <subcellularLocation>
        <location evidence="1">Membrane</location>
        <topology evidence="1">Single-pass type I membrane protein</topology>
    </subcellularLocation>
</comment>
<dbReference type="Proteomes" id="UP000007819">
    <property type="component" value="Chromosome A2"/>
</dbReference>
<evidence type="ECO:0000313" key="12">
    <source>
        <dbReference type="Proteomes" id="UP000007819"/>
    </source>
</evidence>
<dbReference type="GO" id="GO:0031410">
    <property type="term" value="C:cytoplasmic vesicle"/>
    <property type="evidence" value="ECO:0007669"/>
    <property type="project" value="TreeGrafter"/>
</dbReference>
<feature type="region of interest" description="Disordered" evidence="8">
    <location>
        <begin position="23"/>
        <end position="148"/>
    </location>
</feature>
<sequence>MVLLKTTVVVLLAVACVSAATSTPVKSPLAADVHQEKPDVSFPPEPMKPTTSGSNISTTVPTIDNKTTTVVPPTSKPTTTPIPTTTTATTTTTAPPTTQAPNVTTTTIKPSTTTLAPNGTTTTLSPNSTTAVPPTTTEPSPAPSPARSWDGPSFLGGMVLAFGIVAVGFVGYRFFYLGRGGAYHTL</sequence>
<reference evidence="12" key="1">
    <citation type="submission" date="2010-06" db="EMBL/GenBank/DDBJ databases">
        <authorList>
            <person name="Jiang H."/>
            <person name="Abraham K."/>
            <person name="Ali S."/>
            <person name="Alsbrooks S.L."/>
            <person name="Anim B.N."/>
            <person name="Anosike U.S."/>
            <person name="Attaway T."/>
            <person name="Bandaranaike D.P."/>
            <person name="Battles P.K."/>
            <person name="Bell S.N."/>
            <person name="Bell A.V."/>
            <person name="Beltran B."/>
            <person name="Bickham C."/>
            <person name="Bustamante Y."/>
            <person name="Caleb T."/>
            <person name="Canada A."/>
            <person name="Cardenas V."/>
            <person name="Carter K."/>
            <person name="Chacko J."/>
            <person name="Chandrabose M.N."/>
            <person name="Chavez D."/>
            <person name="Chavez A."/>
            <person name="Chen L."/>
            <person name="Chu H.-S."/>
            <person name="Claassen K.J."/>
            <person name="Cockrell R."/>
            <person name="Collins M."/>
            <person name="Cooper J.A."/>
            <person name="Cree A."/>
            <person name="Curry S.M."/>
            <person name="Da Y."/>
            <person name="Dao M.D."/>
            <person name="Das B."/>
            <person name="Davila M.-L."/>
            <person name="Davy-Carroll L."/>
            <person name="Denson S."/>
            <person name="Dinh H."/>
            <person name="Ebong V.E."/>
            <person name="Edwards J.R."/>
            <person name="Egan A."/>
            <person name="El-Daye J."/>
            <person name="Escobedo L."/>
            <person name="Fernandez S."/>
            <person name="Fernando P.R."/>
            <person name="Flagg N."/>
            <person name="Forbes L.D."/>
            <person name="Fowler R.G."/>
            <person name="Fu Q."/>
            <person name="Gabisi R.A."/>
            <person name="Ganer J."/>
            <person name="Garbino Pronczuk A."/>
            <person name="Garcia R.M."/>
            <person name="Garner T."/>
            <person name="Garrett T.E."/>
            <person name="Gonzalez D.A."/>
            <person name="Hamid H."/>
            <person name="Hawkins E.S."/>
            <person name="Hirani K."/>
            <person name="Hogues M.E."/>
            <person name="Hollins B."/>
            <person name="Hsiao C.-H."/>
            <person name="Jabil R."/>
            <person name="James M.L."/>
            <person name="Jhangiani S.N."/>
            <person name="Johnson B."/>
            <person name="Johnson Q."/>
            <person name="Joshi V."/>
            <person name="Kalu J.B."/>
            <person name="Kam C."/>
            <person name="Kashfia A."/>
            <person name="Keebler J."/>
            <person name="Kisamo H."/>
            <person name="Kovar C.L."/>
            <person name="Lago L.A."/>
            <person name="Lai C.-Y."/>
            <person name="Laidlaw J."/>
            <person name="Lara F."/>
            <person name="Le T.-K."/>
            <person name="Lee S.L."/>
            <person name="Legall F.H."/>
            <person name="Lemon S.J."/>
            <person name="Lewis L.R."/>
            <person name="Li B."/>
            <person name="Liu Y."/>
            <person name="Liu Y.-S."/>
            <person name="Lopez J."/>
            <person name="Lozado R.J."/>
            <person name="Lu J."/>
            <person name="Madu R.C."/>
            <person name="Maheshwari M."/>
            <person name="Maheshwari R."/>
            <person name="Malloy K."/>
            <person name="Martinez E."/>
            <person name="Mathew T."/>
            <person name="Mercado I.C."/>
            <person name="Mercado C."/>
            <person name="Meyer B."/>
            <person name="Montgomery K."/>
            <person name="Morgan M.B."/>
            <person name="Munidasa M."/>
            <person name="Nazareth L.V."/>
            <person name="Nelson J."/>
            <person name="Ng B.M."/>
            <person name="Nguyen N.B."/>
            <person name="Nguyen P.Q."/>
            <person name="Nguyen T."/>
            <person name="Obregon M."/>
            <person name="Okwuonu G.O."/>
            <person name="Onwere C.G."/>
            <person name="Orozco G."/>
            <person name="Parra A."/>
            <person name="Patel S."/>
            <person name="Patil S."/>
            <person name="Perez A."/>
            <person name="Perez Y."/>
            <person name="Pham C."/>
            <person name="Primus E.L."/>
            <person name="Pu L.-L."/>
            <person name="Puazo M."/>
            <person name="Qin X."/>
            <person name="Quiroz J.B."/>
            <person name="Reese J."/>
            <person name="Richards S."/>
            <person name="Rives C.M."/>
            <person name="Robberts R."/>
            <person name="Ruiz S.J."/>
            <person name="Ruiz M.J."/>
            <person name="Santibanez J."/>
            <person name="Schneider B.W."/>
            <person name="Sisson I."/>
            <person name="Smith M."/>
            <person name="Sodergren E."/>
            <person name="Song X.-Z."/>
            <person name="Song B.B."/>
            <person name="Summersgill H."/>
            <person name="Thelus R."/>
            <person name="Thornton R.D."/>
            <person name="Trejos Z.Y."/>
            <person name="Usmani K."/>
            <person name="Vattathil S."/>
            <person name="Villasana D."/>
            <person name="Walker D.L."/>
            <person name="Wang S."/>
            <person name="Wang K."/>
            <person name="White C.S."/>
            <person name="Williams A.C."/>
            <person name="Williamson J."/>
            <person name="Wilson K."/>
            <person name="Woghiren I.O."/>
            <person name="Woodworth J.R."/>
            <person name="Worley K.C."/>
            <person name="Wright R.A."/>
            <person name="Wu W."/>
            <person name="Young L."/>
            <person name="Zhang L."/>
            <person name="Zhang J."/>
            <person name="Zhu Y."/>
            <person name="Muzny D.M."/>
            <person name="Weinstock G."/>
            <person name="Gibbs R.A."/>
        </authorList>
    </citation>
    <scope>NUCLEOTIDE SEQUENCE [LARGE SCALE GENOMIC DNA]</scope>
    <source>
        <strain evidence="12">LSR1</strain>
    </source>
</reference>
<dbReference type="OMA" id="FSANLCD"/>
<evidence type="ECO:0000256" key="6">
    <source>
        <dbReference type="ARBA" id="ARBA00023136"/>
    </source>
</evidence>
<organism evidence="11 12">
    <name type="scientific">Acyrthosiphon pisum</name>
    <name type="common">Pea aphid</name>
    <dbReference type="NCBI Taxonomy" id="7029"/>
    <lineage>
        <taxon>Eukaryota</taxon>
        <taxon>Metazoa</taxon>
        <taxon>Ecdysozoa</taxon>
        <taxon>Arthropoda</taxon>
        <taxon>Hexapoda</taxon>
        <taxon>Insecta</taxon>
        <taxon>Pterygota</taxon>
        <taxon>Neoptera</taxon>
        <taxon>Paraneoptera</taxon>
        <taxon>Hemiptera</taxon>
        <taxon>Sternorrhyncha</taxon>
        <taxon>Aphidomorpha</taxon>
        <taxon>Aphidoidea</taxon>
        <taxon>Aphididae</taxon>
        <taxon>Macrosiphini</taxon>
        <taxon>Acyrthosiphon</taxon>
    </lineage>
</organism>
<dbReference type="PROSITE" id="PS51257">
    <property type="entry name" value="PROKAR_LIPOPROTEIN"/>
    <property type="match status" value="1"/>
</dbReference>
<dbReference type="OrthoDB" id="6160056at2759"/>
<evidence type="ECO:0000256" key="9">
    <source>
        <dbReference type="SAM" id="Phobius"/>
    </source>
</evidence>
<reference evidence="11" key="2">
    <citation type="submission" date="2022-06" db="UniProtKB">
        <authorList>
            <consortium name="EnsemblMetazoa"/>
        </authorList>
    </citation>
    <scope>IDENTIFICATION</scope>
</reference>
<comment type="similarity">
    <text evidence="2">Belongs to the CD164 family.</text>
</comment>
<proteinExistence type="inferred from homology"/>
<keyword evidence="6 9" id="KW-0472">Membrane</keyword>
<dbReference type="PANTHER" id="PTHR11337:SF8">
    <property type="entry name" value="VISGUN, ISOFORM E"/>
    <property type="match status" value="1"/>
</dbReference>
<keyword evidence="4 10" id="KW-0732">Signal</keyword>
<feature type="signal peptide" evidence="10">
    <location>
        <begin position="1"/>
        <end position="19"/>
    </location>
</feature>
<evidence type="ECO:0000256" key="5">
    <source>
        <dbReference type="ARBA" id="ARBA00022989"/>
    </source>
</evidence>
<keyword evidence="7" id="KW-0325">Glycoprotein</keyword>
<evidence type="ECO:0000256" key="2">
    <source>
        <dbReference type="ARBA" id="ARBA00005341"/>
    </source>
</evidence>
<keyword evidence="3 9" id="KW-0812">Transmembrane</keyword>
<protein>
    <submittedName>
        <fullName evidence="11">Uncharacterized protein</fullName>
    </submittedName>
</protein>
<dbReference type="EnsemblMetazoa" id="XM_016809382.2">
    <property type="protein sequence ID" value="XP_016664871.1"/>
    <property type="gene ID" value="LOC100169103"/>
</dbReference>
<evidence type="ECO:0000313" key="11">
    <source>
        <dbReference type="EnsemblMetazoa" id="XP_016664871.1"/>
    </source>
</evidence>
<feature type="transmembrane region" description="Helical" evidence="9">
    <location>
        <begin position="154"/>
        <end position="175"/>
    </location>
</feature>
<dbReference type="GO" id="GO:0016020">
    <property type="term" value="C:membrane"/>
    <property type="evidence" value="ECO:0007669"/>
    <property type="project" value="UniProtKB-SubCell"/>
</dbReference>
<dbReference type="RefSeq" id="XP_016664871.1">
    <property type="nucleotide sequence ID" value="XM_016809382.1"/>
</dbReference>
<evidence type="ECO:0000256" key="1">
    <source>
        <dbReference type="ARBA" id="ARBA00004479"/>
    </source>
</evidence>
<keyword evidence="5 9" id="KW-1133">Transmembrane helix</keyword>
<dbReference type="Pfam" id="PF05283">
    <property type="entry name" value="MGC-24"/>
    <property type="match status" value="1"/>
</dbReference>
<feature type="compositionally biased region" description="Low complexity" evidence="8">
    <location>
        <begin position="67"/>
        <end position="139"/>
    </location>
</feature>
<evidence type="ECO:0000256" key="4">
    <source>
        <dbReference type="ARBA" id="ARBA00022729"/>
    </source>
</evidence>
<dbReference type="PANTHER" id="PTHR11337">
    <property type="entry name" value="MUCIN/PORIMIN"/>
    <property type="match status" value="1"/>
</dbReference>
<keyword evidence="12" id="KW-1185">Reference proteome</keyword>
<feature type="chain" id="PRO_5035795783" evidence="10">
    <location>
        <begin position="20"/>
        <end position="186"/>
    </location>
</feature>
<dbReference type="GeneID" id="100169103"/>
<dbReference type="AlphaFoldDB" id="A0A8R2D8X2"/>
<dbReference type="InterPro" id="IPR007947">
    <property type="entry name" value="CD164_MGC24"/>
</dbReference>
<evidence type="ECO:0000256" key="8">
    <source>
        <dbReference type="SAM" id="MobiDB-lite"/>
    </source>
</evidence>
<evidence type="ECO:0000256" key="10">
    <source>
        <dbReference type="SAM" id="SignalP"/>
    </source>
</evidence>
<feature type="compositionally biased region" description="Polar residues" evidence="8">
    <location>
        <begin position="49"/>
        <end position="66"/>
    </location>
</feature>
<dbReference type="KEGG" id="api:100169103"/>